<feature type="non-terminal residue" evidence="2">
    <location>
        <position position="1"/>
    </location>
</feature>
<evidence type="ECO:0000313" key="2">
    <source>
        <dbReference type="EMBL" id="EDQ90549.1"/>
    </source>
</evidence>
<proteinExistence type="predicted"/>
<keyword evidence="3" id="KW-1185">Reference proteome</keyword>
<feature type="coiled-coil region" evidence="1">
    <location>
        <begin position="60"/>
        <end position="94"/>
    </location>
</feature>
<sequence>ALVRFLNTRLQHADEDIDALLGNDSEAQRVVQARRRDLEDVDLRQAREEALHAVSYHDHMDTLQKELDVLRRQLADTHIQADQHRREVQALRRELARSTPVSNATDADLDAQEAQNDQAAHALSLELELAEVREREALIRQELDELHAYLEQVTNQEQQHLNRQLREARELNRILEDQLDEARARLSEARATAHEPCDQEGGLDLAAELANADDSEANRLSQVEERRVLSELAELRVAKAILTEELAEVKVNFGEAQLRQQRFIIHCHRREALLLRAAQPDCNRKTRQQVVQWIEATPLEANVMQ</sequence>
<name>A9UWE5_MONBE</name>
<gene>
    <name evidence="2" type="ORF">MONBRDRAFT_7252</name>
</gene>
<dbReference type="GeneID" id="5889807"/>
<organism evidence="2 3">
    <name type="scientific">Monosiga brevicollis</name>
    <name type="common">Choanoflagellate</name>
    <dbReference type="NCBI Taxonomy" id="81824"/>
    <lineage>
        <taxon>Eukaryota</taxon>
        <taxon>Choanoflagellata</taxon>
        <taxon>Craspedida</taxon>
        <taxon>Salpingoecidae</taxon>
        <taxon>Monosiga</taxon>
    </lineage>
</organism>
<evidence type="ECO:0000256" key="1">
    <source>
        <dbReference type="SAM" id="Coils"/>
    </source>
</evidence>
<dbReference type="InParanoid" id="A9UWE5"/>
<dbReference type="RefSeq" id="XP_001744600.1">
    <property type="nucleotide sequence ID" value="XM_001744548.1"/>
</dbReference>
<dbReference type="EMBL" id="CH991547">
    <property type="protein sequence ID" value="EDQ90549.1"/>
    <property type="molecule type" value="Genomic_DNA"/>
</dbReference>
<reference evidence="2 3" key="1">
    <citation type="journal article" date="2008" name="Nature">
        <title>The genome of the choanoflagellate Monosiga brevicollis and the origin of metazoans.</title>
        <authorList>
            <consortium name="JGI Sequencing"/>
            <person name="King N."/>
            <person name="Westbrook M.J."/>
            <person name="Young S.L."/>
            <person name="Kuo A."/>
            <person name="Abedin M."/>
            <person name="Chapman J."/>
            <person name="Fairclough S."/>
            <person name="Hellsten U."/>
            <person name="Isogai Y."/>
            <person name="Letunic I."/>
            <person name="Marr M."/>
            <person name="Pincus D."/>
            <person name="Putnam N."/>
            <person name="Rokas A."/>
            <person name="Wright K.J."/>
            <person name="Zuzow R."/>
            <person name="Dirks W."/>
            <person name="Good M."/>
            <person name="Goodstein D."/>
            <person name="Lemons D."/>
            <person name="Li W."/>
            <person name="Lyons J.B."/>
            <person name="Morris A."/>
            <person name="Nichols S."/>
            <person name="Richter D.J."/>
            <person name="Salamov A."/>
            <person name="Bork P."/>
            <person name="Lim W.A."/>
            <person name="Manning G."/>
            <person name="Miller W.T."/>
            <person name="McGinnis W."/>
            <person name="Shapiro H."/>
            <person name="Tjian R."/>
            <person name="Grigoriev I.V."/>
            <person name="Rokhsar D."/>
        </authorList>
    </citation>
    <scope>NUCLEOTIDE SEQUENCE [LARGE SCALE GENOMIC DNA]</scope>
    <source>
        <strain evidence="3">MX1 / ATCC 50154</strain>
    </source>
</reference>
<dbReference type="AlphaFoldDB" id="A9UWE5"/>
<feature type="coiled-coil region" evidence="1">
    <location>
        <begin position="139"/>
        <end position="192"/>
    </location>
</feature>
<protein>
    <submittedName>
        <fullName evidence="2">Uncharacterized protein</fullName>
    </submittedName>
</protein>
<dbReference type="Proteomes" id="UP000001357">
    <property type="component" value="Unassembled WGS sequence"/>
</dbReference>
<evidence type="ECO:0000313" key="3">
    <source>
        <dbReference type="Proteomes" id="UP000001357"/>
    </source>
</evidence>
<dbReference type="KEGG" id="mbr:MONBRDRAFT_7252"/>
<accession>A9UWE5</accession>
<keyword evidence="1" id="KW-0175">Coiled coil</keyword>